<reference evidence="2" key="1">
    <citation type="journal article" date="2021" name="Proc. Natl. Acad. Sci. U.S.A.">
        <title>A Catalog of Tens of Thousands of Viruses from Human Metagenomes Reveals Hidden Associations with Chronic Diseases.</title>
        <authorList>
            <person name="Tisza M.J."/>
            <person name="Buck C.B."/>
        </authorList>
    </citation>
    <scope>NUCLEOTIDE SEQUENCE</scope>
    <source>
        <strain evidence="2">CtdNl2</strain>
    </source>
</reference>
<dbReference type="EMBL" id="BK015652">
    <property type="protein sequence ID" value="DAE18216.1"/>
    <property type="molecule type" value="Genomic_DNA"/>
</dbReference>
<protein>
    <submittedName>
        <fullName evidence="2">Uncharacterized protein</fullName>
    </submittedName>
</protein>
<name>A0A8S5QGN7_9CAUD</name>
<keyword evidence="1" id="KW-1133">Transmembrane helix</keyword>
<evidence type="ECO:0000256" key="1">
    <source>
        <dbReference type="SAM" id="Phobius"/>
    </source>
</evidence>
<feature type="transmembrane region" description="Helical" evidence="1">
    <location>
        <begin position="12"/>
        <end position="32"/>
    </location>
</feature>
<organism evidence="2">
    <name type="scientific">Myoviridae sp. ctdNl2</name>
    <dbReference type="NCBI Taxonomy" id="2825140"/>
    <lineage>
        <taxon>Viruses</taxon>
        <taxon>Duplodnaviria</taxon>
        <taxon>Heunggongvirae</taxon>
        <taxon>Uroviricota</taxon>
        <taxon>Caudoviricetes</taxon>
    </lineage>
</organism>
<sequence>MVKHLSTNIHLFTLFTLFTLYCVFICLMYELMYMN</sequence>
<evidence type="ECO:0000313" key="2">
    <source>
        <dbReference type="EMBL" id="DAE18216.1"/>
    </source>
</evidence>
<accession>A0A8S5QGN7</accession>
<proteinExistence type="predicted"/>
<keyword evidence="1" id="KW-0812">Transmembrane</keyword>
<keyword evidence="1" id="KW-0472">Membrane</keyword>